<sequence length="106" mass="11241">SSFARHMSGQGFETWILEVRGAGLSVQGSNSKDIEQSAHAMSEKMEDVLENATNEPVSSKKELDNIAGAVSGPYNSASEGVETENVAVIGDLTRLATAWDESKLVA</sequence>
<dbReference type="Proteomes" id="UP000265520">
    <property type="component" value="Unassembled WGS sequence"/>
</dbReference>
<comment type="caution">
    <text evidence="2">The sequence shown here is derived from an EMBL/GenBank/DDBJ whole genome shotgun (WGS) entry which is preliminary data.</text>
</comment>
<feature type="non-terminal residue" evidence="2">
    <location>
        <position position="106"/>
    </location>
</feature>
<organism evidence="2 3">
    <name type="scientific">Trifolium medium</name>
    <dbReference type="NCBI Taxonomy" id="97028"/>
    <lineage>
        <taxon>Eukaryota</taxon>
        <taxon>Viridiplantae</taxon>
        <taxon>Streptophyta</taxon>
        <taxon>Embryophyta</taxon>
        <taxon>Tracheophyta</taxon>
        <taxon>Spermatophyta</taxon>
        <taxon>Magnoliopsida</taxon>
        <taxon>eudicotyledons</taxon>
        <taxon>Gunneridae</taxon>
        <taxon>Pentapetalae</taxon>
        <taxon>rosids</taxon>
        <taxon>fabids</taxon>
        <taxon>Fabales</taxon>
        <taxon>Fabaceae</taxon>
        <taxon>Papilionoideae</taxon>
        <taxon>50 kb inversion clade</taxon>
        <taxon>NPAAA clade</taxon>
        <taxon>Hologalegina</taxon>
        <taxon>IRL clade</taxon>
        <taxon>Trifolieae</taxon>
        <taxon>Trifolium</taxon>
    </lineage>
</organism>
<dbReference type="EMBL" id="LXQA010044010">
    <property type="protein sequence ID" value="MCI00705.1"/>
    <property type="molecule type" value="Genomic_DNA"/>
</dbReference>
<dbReference type="GO" id="GO:0016787">
    <property type="term" value="F:hydrolase activity"/>
    <property type="evidence" value="ECO:0007669"/>
    <property type="project" value="UniProtKB-KW"/>
</dbReference>
<feature type="compositionally biased region" description="Basic and acidic residues" evidence="1">
    <location>
        <begin position="32"/>
        <end position="47"/>
    </location>
</feature>
<reference evidence="2 3" key="1">
    <citation type="journal article" date="2018" name="Front. Plant Sci.">
        <title>Red Clover (Trifolium pratense) and Zigzag Clover (T. medium) - A Picture of Genomic Similarities and Differences.</title>
        <authorList>
            <person name="Dluhosova J."/>
            <person name="Istvanek J."/>
            <person name="Nedelnik J."/>
            <person name="Repkova J."/>
        </authorList>
    </citation>
    <scope>NUCLEOTIDE SEQUENCE [LARGE SCALE GENOMIC DNA]</scope>
    <source>
        <strain evidence="3">cv. 10/8</strain>
        <tissue evidence="2">Leaf</tissue>
    </source>
</reference>
<proteinExistence type="predicted"/>
<accession>A0A392NQD0</accession>
<keyword evidence="3" id="KW-1185">Reference proteome</keyword>
<evidence type="ECO:0000313" key="3">
    <source>
        <dbReference type="Proteomes" id="UP000265520"/>
    </source>
</evidence>
<protein>
    <submittedName>
        <fullName evidence="2">Alpha/beta fold hydrolase</fullName>
    </submittedName>
</protein>
<evidence type="ECO:0000256" key="1">
    <source>
        <dbReference type="SAM" id="MobiDB-lite"/>
    </source>
</evidence>
<dbReference type="AlphaFoldDB" id="A0A392NQD0"/>
<evidence type="ECO:0000313" key="2">
    <source>
        <dbReference type="EMBL" id="MCI00705.1"/>
    </source>
</evidence>
<keyword evidence="2" id="KW-0378">Hydrolase</keyword>
<feature type="non-terminal residue" evidence="2">
    <location>
        <position position="1"/>
    </location>
</feature>
<name>A0A392NQD0_9FABA</name>
<feature type="region of interest" description="Disordered" evidence="1">
    <location>
        <begin position="27"/>
        <end position="59"/>
    </location>
</feature>